<evidence type="ECO:0000259" key="4">
    <source>
        <dbReference type="Pfam" id="PF00828"/>
    </source>
</evidence>
<keyword evidence="1 5" id="KW-0689">Ribosomal protein</keyword>
<organism evidence="5 6">
    <name type="scientific">Acidiplasma cupricumulans</name>
    <dbReference type="NCBI Taxonomy" id="312540"/>
    <lineage>
        <taxon>Archaea</taxon>
        <taxon>Methanobacteriati</taxon>
        <taxon>Thermoplasmatota</taxon>
        <taxon>Thermoplasmata</taxon>
        <taxon>Thermoplasmatales</taxon>
        <taxon>Ferroplasmaceae</taxon>
        <taxon>Acidiplasma</taxon>
    </lineage>
</organism>
<dbReference type="Gene3D" id="3.100.10.10">
    <property type="match status" value="1"/>
</dbReference>
<feature type="domain" description="Large ribosomal subunit protein uL15/eL18" evidence="4">
    <location>
        <begin position="67"/>
        <end position="129"/>
    </location>
</feature>
<comment type="caution">
    <text evidence="5">The sequence shown here is derived from an EMBL/GenBank/DDBJ whole genome shotgun (WGS) entry which is preliminary data.</text>
</comment>
<evidence type="ECO:0000256" key="3">
    <source>
        <dbReference type="SAM" id="MobiDB-lite"/>
    </source>
</evidence>
<dbReference type="EMBL" id="LKBH01000125">
    <property type="protein sequence ID" value="KQB35516.1"/>
    <property type="molecule type" value="Genomic_DNA"/>
</dbReference>
<dbReference type="GO" id="GO:1990904">
    <property type="term" value="C:ribonucleoprotein complex"/>
    <property type="evidence" value="ECO:0007669"/>
    <property type="project" value="UniProtKB-KW"/>
</dbReference>
<dbReference type="RefSeq" id="WP_048101751.1">
    <property type="nucleotide sequence ID" value="NZ_LKBH01000125.1"/>
</dbReference>
<name>A0A0N8VL47_9ARCH</name>
<proteinExistence type="predicted"/>
<dbReference type="Pfam" id="PF00828">
    <property type="entry name" value="Ribosomal_L27A"/>
    <property type="match status" value="1"/>
</dbReference>
<reference evidence="5 6" key="1">
    <citation type="submission" date="2015-09" db="EMBL/GenBank/DDBJ databases">
        <title>Heavy metals and arsenic resistance mechanisms in polyextremophilic archaea of the family Ferroplasmaceae.</title>
        <authorList>
            <person name="Bulaev A.G."/>
            <person name="Kanygina A.V."/>
        </authorList>
    </citation>
    <scope>NUCLEOTIDE SEQUENCE [LARGE SCALE GENOMIC DNA]</scope>
    <source>
        <strain evidence="5 6">BH2</strain>
    </source>
</reference>
<keyword evidence="6" id="KW-1185">Reference proteome</keyword>
<dbReference type="GO" id="GO:0005840">
    <property type="term" value="C:ribosome"/>
    <property type="evidence" value="ECO:0007669"/>
    <property type="project" value="UniProtKB-KW"/>
</dbReference>
<dbReference type="Proteomes" id="UP000050301">
    <property type="component" value="Unassembled WGS sequence"/>
</dbReference>
<sequence>MVRTRTKKLRGGHYGRGMKAGRGKGKKGGNGMAGLGGHRKIWLLKNDRNHYGVHGFHSHAQKYENSITLNQLMNIYDDLKADGYVNDDVIDLKSAGYTKLLGTGNFNIKSKIIIDNATEKAINKLSNYGITIENDRDSQE</sequence>
<evidence type="ECO:0000313" key="5">
    <source>
        <dbReference type="EMBL" id="KQB35516.1"/>
    </source>
</evidence>
<feature type="region of interest" description="Disordered" evidence="3">
    <location>
        <begin position="1"/>
        <end position="30"/>
    </location>
</feature>
<dbReference type="InParanoid" id="A0A0N8VL47"/>
<evidence type="ECO:0000256" key="2">
    <source>
        <dbReference type="ARBA" id="ARBA00023274"/>
    </source>
</evidence>
<dbReference type="AlphaFoldDB" id="A0A0N8VL47"/>
<gene>
    <name evidence="5" type="ORF">AOG55_06375</name>
</gene>
<dbReference type="FunCoup" id="A0A0N8VL47">
    <property type="interactions" value="159"/>
</dbReference>
<dbReference type="GeneID" id="84222227"/>
<dbReference type="InterPro" id="IPR036227">
    <property type="entry name" value="Ribosomal_uL15/eL18_sf"/>
</dbReference>
<feature type="compositionally biased region" description="Basic residues" evidence="3">
    <location>
        <begin position="1"/>
        <end position="13"/>
    </location>
</feature>
<evidence type="ECO:0000313" key="6">
    <source>
        <dbReference type="Proteomes" id="UP000050301"/>
    </source>
</evidence>
<dbReference type="SUPFAM" id="SSF52080">
    <property type="entry name" value="Ribosomal proteins L15p and L18e"/>
    <property type="match status" value="1"/>
</dbReference>
<accession>A0A0N8VL47</accession>
<dbReference type="InterPro" id="IPR021131">
    <property type="entry name" value="Ribosomal_uL15/eL18"/>
</dbReference>
<protein>
    <submittedName>
        <fullName evidence="5">50S ribosomal protein L15</fullName>
    </submittedName>
</protein>
<evidence type="ECO:0000256" key="1">
    <source>
        <dbReference type="ARBA" id="ARBA00022980"/>
    </source>
</evidence>
<keyword evidence="2" id="KW-0687">Ribonucleoprotein</keyword>